<protein>
    <submittedName>
        <fullName evidence="2">28S ribosomal protein S28, mitochondrial isoform X2</fullName>
    </submittedName>
</protein>
<evidence type="ECO:0000313" key="2">
    <source>
        <dbReference type="RefSeq" id="XP_033789176.1"/>
    </source>
</evidence>
<organism evidence="1 2">
    <name type="scientific">Geotrypetes seraphini</name>
    <name type="common">Gaboon caecilian</name>
    <name type="synonym">Caecilia seraphini</name>
    <dbReference type="NCBI Taxonomy" id="260995"/>
    <lineage>
        <taxon>Eukaryota</taxon>
        <taxon>Metazoa</taxon>
        <taxon>Chordata</taxon>
        <taxon>Craniata</taxon>
        <taxon>Vertebrata</taxon>
        <taxon>Euteleostomi</taxon>
        <taxon>Amphibia</taxon>
        <taxon>Gymnophiona</taxon>
        <taxon>Geotrypetes</taxon>
    </lineage>
</organism>
<dbReference type="AlphaFoldDB" id="A0A6P8QRH8"/>
<dbReference type="Proteomes" id="UP000515159">
    <property type="component" value="Chromosome 2"/>
</dbReference>
<keyword evidence="2" id="KW-0689">Ribosomal protein</keyword>
<dbReference type="PANTHER" id="PTHR13447">
    <property type="entry name" value="MITOCHONDRIAL 28S RIBOSOMAL PROTEIN S28"/>
    <property type="match status" value="1"/>
</dbReference>
<evidence type="ECO:0000313" key="1">
    <source>
        <dbReference type="Proteomes" id="UP000515159"/>
    </source>
</evidence>
<name>A0A6P8QRH8_GEOSA</name>
<dbReference type="CTD" id="28957"/>
<dbReference type="RefSeq" id="XP_033789176.1">
    <property type="nucleotide sequence ID" value="XM_033933285.1"/>
</dbReference>
<dbReference type="PANTHER" id="PTHR13447:SF2">
    <property type="entry name" value="SMALL RIBOSOMAL SUBUNIT PROTEIN BS1M"/>
    <property type="match status" value="1"/>
</dbReference>
<gene>
    <name evidence="2" type="primary">MRPS28</name>
</gene>
<dbReference type="Pfam" id="PF10246">
    <property type="entry name" value="MRP-S35"/>
    <property type="match status" value="1"/>
</dbReference>
<keyword evidence="2" id="KW-0687">Ribonucleoprotein</keyword>
<proteinExistence type="predicted"/>
<accession>A0A6P8QRH8</accession>
<dbReference type="GO" id="GO:0005763">
    <property type="term" value="C:mitochondrial small ribosomal subunit"/>
    <property type="evidence" value="ECO:0007669"/>
    <property type="project" value="TreeGrafter"/>
</dbReference>
<reference evidence="2" key="1">
    <citation type="submission" date="2025-08" db="UniProtKB">
        <authorList>
            <consortium name="RefSeq"/>
        </authorList>
    </citation>
    <scope>IDENTIFICATION</scope>
</reference>
<dbReference type="GeneID" id="117355154"/>
<dbReference type="InterPro" id="IPR019375">
    <property type="entry name" value="Ribosomal_bS1m"/>
</dbReference>
<sequence length="177" mass="19291">MAAQCWRVARSRLLLLSLSMRCPDRLCSSGFEIGGSSKPASSRPGGLAVVLEPESSSAASAESGRKGPAKRTESFAYLLRQSPLIQLGPAKDKIAIGKIIHVLEDDLYIEFGGKFHCVCKKPEKDAKKYQKGTRVRLRLVDLELTSRFLGGATDTTLLEADAVLLGLQESRESKQKE</sequence>
<keyword evidence="1" id="KW-1185">Reference proteome</keyword>